<dbReference type="InterPro" id="IPR036188">
    <property type="entry name" value="FAD/NAD-bd_sf"/>
</dbReference>
<evidence type="ECO:0000256" key="2">
    <source>
        <dbReference type="ARBA" id="ARBA00009183"/>
    </source>
</evidence>
<feature type="region of interest" description="Disordered" evidence="8">
    <location>
        <begin position="58"/>
        <end position="81"/>
    </location>
</feature>
<name>A0A6A6UZL0_9PLEO</name>
<dbReference type="Gene3D" id="3.50.50.60">
    <property type="entry name" value="FAD/NAD(P)-binding domain"/>
    <property type="match status" value="2"/>
</dbReference>
<keyword evidence="4" id="KW-0274">FAD</keyword>
<dbReference type="InterPro" id="IPR050346">
    <property type="entry name" value="FMO-like"/>
</dbReference>
<protein>
    <submittedName>
        <fullName evidence="9">Flavin-containing monooxygenase</fullName>
    </submittedName>
</protein>
<dbReference type="GO" id="GO:0050660">
    <property type="term" value="F:flavin adenine dinucleotide binding"/>
    <property type="evidence" value="ECO:0007669"/>
    <property type="project" value="InterPro"/>
</dbReference>
<keyword evidence="7 9" id="KW-0503">Monooxygenase</keyword>
<reference evidence="9" key="1">
    <citation type="journal article" date="2020" name="Stud. Mycol.">
        <title>101 Dothideomycetes genomes: a test case for predicting lifestyles and emergence of pathogens.</title>
        <authorList>
            <person name="Haridas S."/>
            <person name="Albert R."/>
            <person name="Binder M."/>
            <person name="Bloem J."/>
            <person name="Labutti K."/>
            <person name="Salamov A."/>
            <person name="Andreopoulos B."/>
            <person name="Baker S."/>
            <person name="Barry K."/>
            <person name="Bills G."/>
            <person name="Bluhm B."/>
            <person name="Cannon C."/>
            <person name="Castanera R."/>
            <person name="Culley D."/>
            <person name="Daum C."/>
            <person name="Ezra D."/>
            <person name="Gonzalez J."/>
            <person name="Henrissat B."/>
            <person name="Kuo A."/>
            <person name="Liang C."/>
            <person name="Lipzen A."/>
            <person name="Lutzoni F."/>
            <person name="Magnuson J."/>
            <person name="Mondo S."/>
            <person name="Nolan M."/>
            <person name="Ohm R."/>
            <person name="Pangilinan J."/>
            <person name="Park H.-J."/>
            <person name="Ramirez L."/>
            <person name="Alfaro M."/>
            <person name="Sun H."/>
            <person name="Tritt A."/>
            <person name="Yoshinaga Y."/>
            <person name="Zwiers L.-H."/>
            <person name="Turgeon B."/>
            <person name="Goodwin S."/>
            <person name="Spatafora J."/>
            <person name="Crous P."/>
            <person name="Grigoriev I."/>
        </authorList>
    </citation>
    <scope>NUCLEOTIDE SEQUENCE</scope>
    <source>
        <strain evidence="9">CBS 119925</strain>
    </source>
</reference>
<comment type="cofactor">
    <cofactor evidence="1">
        <name>FAD</name>
        <dbReference type="ChEBI" id="CHEBI:57692"/>
    </cofactor>
</comment>
<gene>
    <name evidence="9" type="ORF">M011DRAFT_410959</name>
</gene>
<dbReference type="PANTHER" id="PTHR23023">
    <property type="entry name" value="DIMETHYLANILINE MONOOXYGENASE"/>
    <property type="match status" value="1"/>
</dbReference>
<evidence type="ECO:0000256" key="7">
    <source>
        <dbReference type="ARBA" id="ARBA00023033"/>
    </source>
</evidence>
<dbReference type="GO" id="GO:0004499">
    <property type="term" value="F:N,N-dimethylaniline monooxygenase activity"/>
    <property type="evidence" value="ECO:0007669"/>
    <property type="project" value="InterPro"/>
</dbReference>
<evidence type="ECO:0000313" key="9">
    <source>
        <dbReference type="EMBL" id="KAF2743169.1"/>
    </source>
</evidence>
<evidence type="ECO:0000256" key="4">
    <source>
        <dbReference type="ARBA" id="ARBA00022827"/>
    </source>
</evidence>
<dbReference type="InterPro" id="IPR000960">
    <property type="entry name" value="Flavin_mOase"/>
</dbReference>
<dbReference type="OrthoDB" id="66881at2759"/>
<keyword evidence="6" id="KW-0560">Oxidoreductase</keyword>
<evidence type="ECO:0000256" key="3">
    <source>
        <dbReference type="ARBA" id="ARBA00022630"/>
    </source>
</evidence>
<evidence type="ECO:0000256" key="6">
    <source>
        <dbReference type="ARBA" id="ARBA00023002"/>
    </source>
</evidence>
<dbReference type="AlphaFoldDB" id="A0A6A6UZL0"/>
<comment type="similarity">
    <text evidence="2">Belongs to the FMO family.</text>
</comment>
<evidence type="ECO:0000256" key="8">
    <source>
        <dbReference type="SAM" id="MobiDB-lite"/>
    </source>
</evidence>
<dbReference type="PRINTS" id="PR00370">
    <property type="entry name" value="FMOXYGENASE"/>
</dbReference>
<dbReference type="InterPro" id="IPR020946">
    <property type="entry name" value="Flavin_mOase-like"/>
</dbReference>
<keyword evidence="3" id="KW-0285">Flavoprotein</keyword>
<evidence type="ECO:0000256" key="5">
    <source>
        <dbReference type="ARBA" id="ARBA00022857"/>
    </source>
</evidence>
<dbReference type="SUPFAM" id="SSF51905">
    <property type="entry name" value="FAD/NAD(P)-binding domain"/>
    <property type="match status" value="2"/>
</dbReference>
<proteinExistence type="inferred from homology"/>
<dbReference type="Pfam" id="PF00743">
    <property type="entry name" value="FMO-like"/>
    <property type="match status" value="2"/>
</dbReference>
<accession>A0A6A6UZL0</accession>
<evidence type="ECO:0000256" key="1">
    <source>
        <dbReference type="ARBA" id="ARBA00001974"/>
    </source>
</evidence>
<dbReference type="FunFam" id="3.50.50.60:FF:000138">
    <property type="entry name" value="Flavin-containing monooxygenase"/>
    <property type="match status" value="1"/>
</dbReference>
<dbReference type="Proteomes" id="UP000799440">
    <property type="component" value="Unassembled WGS sequence"/>
</dbReference>
<dbReference type="Pfam" id="PF13450">
    <property type="entry name" value="NAD_binding_8"/>
    <property type="match status" value="1"/>
</dbReference>
<dbReference type="GO" id="GO:0050661">
    <property type="term" value="F:NADP binding"/>
    <property type="evidence" value="ECO:0007669"/>
    <property type="project" value="InterPro"/>
</dbReference>
<keyword evidence="10" id="KW-1185">Reference proteome</keyword>
<evidence type="ECO:0000313" key="10">
    <source>
        <dbReference type="Proteomes" id="UP000799440"/>
    </source>
</evidence>
<dbReference type="EMBL" id="MU006599">
    <property type="protein sequence ID" value="KAF2743169.1"/>
    <property type="molecule type" value="Genomic_DNA"/>
</dbReference>
<organism evidence="9 10">
    <name type="scientific">Sporormia fimetaria CBS 119925</name>
    <dbReference type="NCBI Taxonomy" id="1340428"/>
    <lineage>
        <taxon>Eukaryota</taxon>
        <taxon>Fungi</taxon>
        <taxon>Dikarya</taxon>
        <taxon>Ascomycota</taxon>
        <taxon>Pezizomycotina</taxon>
        <taxon>Dothideomycetes</taxon>
        <taxon>Pleosporomycetidae</taxon>
        <taxon>Pleosporales</taxon>
        <taxon>Sporormiaceae</taxon>
        <taxon>Sporormia</taxon>
    </lineage>
</organism>
<sequence length="483" mass="55411">MSRIKSIAIVGAGPSGLVAAKYLQAEKALDEIVIFEQRDRIGGIWNYTEDLRNEDLYTVPQTNPRGKNQDPIWRQTESDTKKEPSFLSPLYARLETNIPKQLMGFSDLEWPQGSNLFPKKETVLEYIIEYGRDVKDLIRFETQVLNIRPVDEKRMGGWHVQTRNLRTGKQQDNTFDAVIVANGHFIVPHIPDIPGIRAWNERYPGAITHSKYFRRPEDFEGKKVIVVGNSSSGMDISAQIAPLCQQPLLWSSRSASFLATTKTIDPQRREVPQITRFLPESRGVEFADGTREDDIDAVVFATGYFYSLPFLQDLKPELITDGTHVQHTYKHLFYAPRPTLSFLVLMQRVTPFPMAEVQSAVLARVYSGRLSFPSESEMRDWEEAEKMANGSGNTFHLLPFPKDANYLNHMSDWAMKAERRDGLENKGSGKIPPRWDEWKYWCRGNFPKIRGAYIAKGEERQNVKSIEELGFRSEDSLREDKMI</sequence>
<keyword evidence="5" id="KW-0521">NADP</keyword>